<feature type="compositionally biased region" description="Basic and acidic residues" evidence="1">
    <location>
        <begin position="62"/>
        <end position="73"/>
    </location>
</feature>
<evidence type="ECO:0000256" key="1">
    <source>
        <dbReference type="SAM" id="MobiDB-lite"/>
    </source>
</evidence>
<protein>
    <submittedName>
        <fullName evidence="2">Uncharacterized protein</fullName>
    </submittedName>
</protein>
<dbReference type="Pfam" id="PF13332">
    <property type="entry name" value="Fil_haemagg_2"/>
    <property type="match status" value="1"/>
</dbReference>
<feature type="region of interest" description="Disordered" evidence="1">
    <location>
        <begin position="62"/>
        <end position="102"/>
    </location>
</feature>
<evidence type="ECO:0000313" key="2">
    <source>
        <dbReference type="EMBL" id="EGO64921.1"/>
    </source>
</evidence>
<evidence type="ECO:0000313" key="3">
    <source>
        <dbReference type="Proteomes" id="UP000003240"/>
    </source>
</evidence>
<feature type="compositionally biased region" description="Polar residues" evidence="1">
    <location>
        <begin position="87"/>
        <end position="102"/>
    </location>
</feature>
<name>F7NGC8_9FIRM</name>
<organism evidence="2 3">
    <name type="scientific">Acetonema longum DSM 6540</name>
    <dbReference type="NCBI Taxonomy" id="1009370"/>
    <lineage>
        <taxon>Bacteria</taxon>
        <taxon>Bacillati</taxon>
        <taxon>Bacillota</taxon>
        <taxon>Negativicutes</taxon>
        <taxon>Acetonemataceae</taxon>
        <taxon>Acetonema</taxon>
    </lineage>
</organism>
<proteinExistence type="predicted"/>
<gene>
    <name evidence="2" type="ORF">ALO_05558</name>
</gene>
<dbReference type="Proteomes" id="UP000003240">
    <property type="component" value="Unassembled WGS sequence"/>
</dbReference>
<reference evidence="2 3" key="1">
    <citation type="journal article" date="2011" name="EMBO J.">
        <title>Structural diversity of bacterial flagellar motors.</title>
        <authorList>
            <person name="Chen S."/>
            <person name="Beeby M."/>
            <person name="Murphy G.E."/>
            <person name="Leadbetter J.R."/>
            <person name="Hendrixson D.R."/>
            <person name="Briegel A."/>
            <person name="Li Z."/>
            <person name="Shi J."/>
            <person name="Tocheva E.I."/>
            <person name="Muller A."/>
            <person name="Dobro M.J."/>
            <person name="Jensen G.J."/>
        </authorList>
    </citation>
    <scope>NUCLEOTIDE SEQUENCE [LARGE SCALE GENOMIC DNA]</scope>
    <source>
        <strain evidence="2 3">DSM 6540</strain>
    </source>
</reference>
<dbReference type="GO" id="GO:0003824">
    <property type="term" value="F:catalytic activity"/>
    <property type="evidence" value="ECO:0007669"/>
    <property type="project" value="UniProtKB-ARBA"/>
</dbReference>
<dbReference type="RefSeq" id="WP_004093630.1">
    <property type="nucleotide sequence ID" value="NZ_AFGF01000041.1"/>
</dbReference>
<accession>F7NGC8</accession>
<sequence length="102" mass="10897">MYRDSAARAIRKSTGSTTVKPRITAEKKLTVKSSHDINIIGGEVKGETVKVEAGVDLNLKSQQDRETYTEKNESTSGSIGVGVTGNAGHTLTNPRQSGNLPR</sequence>
<dbReference type="EMBL" id="AFGF01000041">
    <property type="protein sequence ID" value="EGO64921.1"/>
    <property type="molecule type" value="Genomic_DNA"/>
</dbReference>
<comment type="caution">
    <text evidence="2">The sequence shown here is derived from an EMBL/GenBank/DDBJ whole genome shotgun (WGS) entry which is preliminary data.</text>
</comment>
<dbReference type="AlphaFoldDB" id="F7NGC8"/>
<keyword evidence="3" id="KW-1185">Reference proteome</keyword>
<dbReference type="InterPro" id="IPR025157">
    <property type="entry name" value="Hemagglutinin_rpt"/>
</dbReference>